<evidence type="ECO:0000313" key="5">
    <source>
        <dbReference type="Proteomes" id="UP000011715"/>
    </source>
</evidence>
<dbReference type="EMBL" id="ADBL01000085">
    <property type="status" value="NOT_ANNOTATED_CDS"/>
    <property type="molecule type" value="Genomic_DNA"/>
</dbReference>
<dbReference type="AlphaFoldDB" id="A0A0C4DKU3"/>
<keyword evidence="2" id="KW-1133">Transmembrane helix</keyword>
<dbReference type="EnsemblFungi" id="MAPG_00373T0">
    <property type="protein sequence ID" value="MAPG_00373T0"/>
    <property type="gene ID" value="MAPG_00373"/>
</dbReference>
<reference evidence="5" key="1">
    <citation type="submission" date="2010-05" db="EMBL/GenBank/DDBJ databases">
        <title>The genome sequence of Magnaporthe poae strain ATCC 64411.</title>
        <authorList>
            <person name="Ma L.-J."/>
            <person name="Dead R."/>
            <person name="Young S."/>
            <person name="Zeng Q."/>
            <person name="Koehrsen M."/>
            <person name="Alvarado L."/>
            <person name="Berlin A."/>
            <person name="Chapman S.B."/>
            <person name="Chen Z."/>
            <person name="Freedman E."/>
            <person name="Gellesch M."/>
            <person name="Goldberg J."/>
            <person name="Griggs A."/>
            <person name="Gujja S."/>
            <person name="Heilman E.R."/>
            <person name="Heiman D."/>
            <person name="Hepburn T."/>
            <person name="Howarth C."/>
            <person name="Jen D."/>
            <person name="Larson L."/>
            <person name="Mehta T."/>
            <person name="Neiman D."/>
            <person name="Pearson M."/>
            <person name="Roberts A."/>
            <person name="Saif S."/>
            <person name="Shea T."/>
            <person name="Shenoy N."/>
            <person name="Sisk P."/>
            <person name="Stolte C."/>
            <person name="Sykes S."/>
            <person name="Walk T."/>
            <person name="White J."/>
            <person name="Yandava C."/>
            <person name="Haas B."/>
            <person name="Nusbaum C."/>
            <person name="Birren B."/>
        </authorList>
    </citation>
    <scope>NUCLEOTIDE SEQUENCE [LARGE SCALE GENOMIC DNA]</scope>
    <source>
        <strain evidence="5">ATCC 64411 / 73-15</strain>
    </source>
</reference>
<sequence length="232" mass="25619">MYLTQFGPLKKTKNNCSVRCPFASWHPCHLSAFCSTRPQCVRDWPVPDFVSMCFNSWVWTVSLFFWLTGCMTTLSLFGTGFDGKDSADVRSPARPGAHGGGAREARGCTVNPAPRTCVSSPADGTRRDHTGRDIDCSARDLQGCAARSIFASPCFHSHKDGMEPSEAGGGEGVPYGRFFDGFLKRPSPFAIFFFNNFRRLLPLFLSPTSKRGGCRVPDVWRWVLRPSCICAA</sequence>
<keyword evidence="5" id="KW-1185">Reference proteome</keyword>
<reference evidence="3" key="3">
    <citation type="submission" date="2011-03" db="EMBL/GenBank/DDBJ databases">
        <title>Annotation of Magnaporthe poae ATCC 64411.</title>
        <authorList>
            <person name="Ma L.-J."/>
            <person name="Dead R."/>
            <person name="Young S.K."/>
            <person name="Zeng Q."/>
            <person name="Gargeya S."/>
            <person name="Fitzgerald M."/>
            <person name="Haas B."/>
            <person name="Abouelleil A."/>
            <person name="Alvarado L."/>
            <person name="Arachchi H.M."/>
            <person name="Berlin A."/>
            <person name="Brown A."/>
            <person name="Chapman S.B."/>
            <person name="Chen Z."/>
            <person name="Dunbar C."/>
            <person name="Freedman E."/>
            <person name="Gearin G."/>
            <person name="Gellesch M."/>
            <person name="Goldberg J."/>
            <person name="Griggs A."/>
            <person name="Gujja S."/>
            <person name="Heiman D."/>
            <person name="Howarth C."/>
            <person name="Larson L."/>
            <person name="Lui A."/>
            <person name="MacDonald P.J.P."/>
            <person name="Mehta T."/>
            <person name="Montmayeur A."/>
            <person name="Murphy C."/>
            <person name="Neiman D."/>
            <person name="Pearson M."/>
            <person name="Priest M."/>
            <person name="Roberts A."/>
            <person name="Saif S."/>
            <person name="Shea T."/>
            <person name="Shenoy N."/>
            <person name="Sisk P."/>
            <person name="Stolte C."/>
            <person name="Sykes S."/>
            <person name="Yandava C."/>
            <person name="Wortman J."/>
            <person name="Nusbaum C."/>
            <person name="Birren B."/>
        </authorList>
    </citation>
    <scope>NUCLEOTIDE SEQUENCE</scope>
    <source>
        <strain evidence="3">ATCC 64411</strain>
    </source>
</reference>
<gene>
    <name evidence="3" type="ORF">MAPG_00373</name>
</gene>
<reference evidence="4" key="4">
    <citation type="journal article" date="2015" name="G3 (Bethesda)">
        <title>Genome sequences of three phytopathogenic species of the Magnaporthaceae family of fungi.</title>
        <authorList>
            <person name="Okagaki L.H."/>
            <person name="Nunes C.C."/>
            <person name="Sailsbery J."/>
            <person name="Clay B."/>
            <person name="Brown D."/>
            <person name="John T."/>
            <person name="Oh Y."/>
            <person name="Young N."/>
            <person name="Fitzgerald M."/>
            <person name="Haas B.J."/>
            <person name="Zeng Q."/>
            <person name="Young S."/>
            <person name="Adiconis X."/>
            <person name="Fan L."/>
            <person name="Levin J.Z."/>
            <person name="Mitchell T.K."/>
            <person name="Okubara P.A."/>
            <person name="Farman M.L."/>
            <person name="Kohn L.M."/>
            <person name="Birren B."/>
            <person name="Ma L.-J."/>
            <person name="Dean R.A."/>
        </authorList>
    </citation>
    <scope>NUCLEOTIDE SEQUENCE</scope>
    <source>
        <strain evidence="4">ATCC 64411 / 73-15</strain>
    </source>
</reference>
<evidence type="ECO:0000313" key="3">
    <source>
        <dbReference type="EMBL" id="KLU81282.1"/>
    </source>
</evidence>
<dbReference type="VEuPathDB" id="FungiDB:MAPG_00373"/>
<evidence type="ECO:0000256" key="1">
    <source>
        <dbReference type="SAM" id="MobiDB-lite"/>
    </source>
</evidence>
<proteinExistence type="predicted"/>
<protein>
    <submittedName>
        <fullName evidence="3 4">Uncharacterized protein</fullName>
    </submittedName>
</protein>
<organism evidence="4 5">
    <name type="scientific">Magnaporthiopsis poae (strain ATCC 64411 / 73-15)</name>
    <name type="common">Kentucky bluegrass fungus</name>
    <name type="synonym">Magnaporthe poae</name>
    <dbReference type="NCBI Taxonomy" id="644358"/>
    <lineage>
        <taxon>Eukaryota</taxon>
        <taxon>Fungi</taxon>
        <taxon>Dikarya</taxon>
        <taxon>Ascomycota</taxon>
        <taxon>Pezizomycotina</taxon>
        <taxon>Sordariomycetes</taxon>
        <taxon>Sordariomycetidae</taxon>
        <taxon>Magnaporthales</taxon>
        <taxon>Magnaporthaceae</taxon>
        <taxon>Magnaporthiopsis</taxon>
    </lineage>
</organism>
<dbReference type="Proteomes" id="UP000011715">
    <property type="component" value="Unassembled WGS sequence"/>
</dbReference>
<keyword evidence="2" id="KW-0472">Membrane</keyword>
<dbReference type="EMBL" id="GL876966">
    <property type="protein sequence ID" value="KLU81282.1"/>
    <property type="molecule type" value="Genomic_DNA"/>
</dbReference>
<feature type="transmembrane region" description="Helical" evidence="2">
    <location>
        <begin position="57"/>
        <end position="77"/>
    </location>
</feature>
<evidence type="ECO:0000313" key="4">
    <source>
        <dbReference type="EnsemblFungi" id="MAPG_00373T0"/>
    </source>
</evidence>
<evidence type="ECO:0000256" key="2">
    <source>
        <dbReference type="SAM" id="Phobius"/>
    </source>
</evidence>
<reference evidence="3" key="2">
    <citation type="submission" date="2010-05" db="EMBL/GenBank/DDBJ databases">
        <title>The Genome Sequence of Magnaporthe poae strain ATCC 64411.</title>
        <authorList>
            <consortium name="The Broad Institute Genome Sequencing Platform"/>
            <consortium name="Broad Institute Genome Sequencing Center for Infectious Disease"/>
            <person name="Ma L.-J."/>
            <person name="Dead R."/>
            <person name="Young S."/>
            <person name="Zeng Q."/>
            <person name="Koehrsen M."/>
            <person name="Alvarado L."/>
            <person name="Berlin A."/>
            <person name="Chapman S.B."/>
            <person name="Chen Z."/>
            <person name="Freedman E."/>
            <person name="Gellesch M."/>
            <person name="Goldberg J."/>
            <person name="Griggs A."/>
            <person name="Gujja S."/>
            <person name="Heilman E.R."/>
            <person name="Heiman D."/>
            <person name="Hepburn T."/>
            <person name="Howarth C."/>
            <person name="Jen D."/>
            <person name="Larson L."/>
            <person name="Mehta T."/>
            <person name="Neiman D."/>
            <person name="Pearson M."/>
            <person name="Roberts A."/>
            <person name="Saif S."/>
            <person name="Shea T."/>
            <person name="Shenoy N."/>
            <person name="Sisk P."/>
            <person name="Stolte C."/>
            <person name="Sykes S."/>
            <person name="Walk T."/>
            <person name="White J."/>
            <person name="Yandava C."/>
            <person name="Haas B."/>
            <person name="Nusbaum C."/>
            <person name="Birren B."/>
        </authorList>
    </citation>
    <scope>NUCLEOTIDE SEQUENCE</scope>
    <source>
        <strain evidence="3">ATCC 64411</strain>
    </source>
</reference>
<reference evidence="4" key="5">
    <citation type="submission" date="2015-06" db="UniProtKB">
        <authorList>
            <consortium name="EnsemblFungi"/>
        </authorList>
    </citation>
    <scope>IDENTIFICATION</scope>
    <source>
        <strain evidence="4">ATCC 64411</strain>
    </source>
</reference>
<feature type="region of interest" description="Disordered" evidence="1">
    <location>
        <begin position="88"/>
        <end position="126"/>
    </location>
</feature>
<name>A0A0C4DKU3_MAGP6</name>
<keyword evidence="2" id="KW-0812">Transmembrane</keyword>
<accession>A0A0C4DKU3</accession>